<accession>A0A5C3FDM0</accession>
<feature type="compositionally biased region" description="Pro residues" evidence="1">
    <location>
        <begin position="158"/>
        <end position="169"/>
    </location>
</feature>
<evidence type="ECO:0008006" key="5">
    <source>
        <dbReference type="Google" id="ProtNLM"/>
    </source>
</evidence>
<protein>
    <recommendedName>
        <fullName evidence="5">Secreted protein</fullName>
    </recommendedName>
</protein>
<gene>
    <name evidence="3" type="ORF">PSFLO_07267</name>
</gene>
<evidence type="ECO:0000313" key="3">
    <source>
        <dbReference type="EMBL" id="SPO41785.1"/>
    </source>
</evidence>
<proteinExistence type="predicted"/>
<dbReference type="EMBL" id="OOIP01000031">
    <property type="protein sequence ID" value="SPO41785.1"/>
    <property type="molecule type" value="Genomic_DNA"/>
</dbReference>
<dbReference type="AlphaFoldDB" id="A0A5C3FDM0"/>
<evidence type="ECO:0000313" key="4">
    <source>
        <dbReference type="Proteomes" id="UP000323386"/>
    </source>
</evidence>
<reference evidence="3 4" key="1">
    <citation type="submission" date="2018-03" db="EMBL/GenBank/DDBJ databases">
        <authorList>
            <person name="Guldener U."/>
        </authorList>
    </citation>
    <scope>NUCLEOTIDE SEQUENCE [LARGE SCALE GENOMIC DNA]</scope>
    <source>
        <strain evidence="3 4">DAOM196992</strain>
    </source>
</reference>
<name>A0A5C3FDM0_9BASI</name>
<dbReference type="Proteomes" id="UP000323386">
    <property type="component" value="Unassembled WGS sequence"/>
</dbReference>
<evidence type="ECO:0000256" key="2">
    <source>
        <dbReference type="SAM" id="SignalP"/>
    </source>
</evidence>
<keyword evidence="2" id="KW-0732">Signal</keyword>
<keyword evidence="4" id="KW-1185">Reference proteome</keyword>
<feature type="signal peptide" evidence="2">
    <location>
        <begin position="1"/>
        <end position="31"/>
    </location>
</feature>
<feature type="compositionally biased region" description="Polar residues" evidence="1">
    <location>
        <begin position="142"/>
        <end position="153"/>
    </location>
</feature>
<evidence type="ECO:0000256" key="1">
    <source>
        <dbReference type="SAM" id="MobiDB-lite"/>
    </source>
</evidence>
<sequence length="268" mass="29107">MKWHRCLVVALATAWFTPLTLLLMPLPATRAVRVNIDGRFQPAYAEVLARIAEWEPNMAPYRFGIMPDGNFFVGTDPGTDFPPVFYRMLRRRGLFYRAVHRSEPRGKVTAPSSAAPAADVAGARKKGGGEVPPVEVLGPALQGQSSVATSQQAKAPGRTPPLAPDPSLPPDHLAPDSVGHPETPGPLEHPHSTVDTKVSSQPRRVSPLGDTAISTTDPVDPAELISPTHPLHPWRRIYVSEPSASAQYDRDGDDLLSYFEQHAGGQRR</sequence>
<feature type="region of interest" description="Disordered" evidence="1">
    <location>
        <begin position="105"/>
        <end position="234"/>
    </location>
</feature>
<feature type="chain" id="PRO_5023043161" description="Secreted protein" evidence="2">
    <location>
        <begin position="32"/>
        <end position="268"/>
    </location>
</feature>
<organism evidence="3 4">
    <name type="scientific">Pseudozyma flocculosa</name>
    <dbReference type="NCBI Taxonomy" id="84751"/>
    <lineage>
        <taxon>Eukaryota</taxon>
        <taxon>Fungi</taxon>
        <taxon>Dikarya</taxon>
        <taxon>Basidiomycota</taxon>
        <taxon>Ustilaginomycotina</taxon>
        <taxon>Ustilaginomycetes</taxon>
        <taxon>Ustilaginales</taxon>
        <taxon>Ustilaginaceae</taxon>
        <taxon>Pseudozyma</taxon>
    </lineage>
</organism>